<gene>
    <name evidence="4" type="ORF">F6X38_03525</name>
</gene>
<dbReference type="CDD" id="cd01949">
    <property type="entry name" value="GGDEF"/>
    <property type="match status" value="1"/>
</dbReference>
<keyword evidence="1" id="KW-1133">Transmembrane helix</keyword>
<dbReference type="PANTHER" id="PTHR44757:SF2">
    <property type="entry name" value="BIOFILM ARCHITECTURE MAINTENANCE PROTEIN MBAA"/>
    <property type="match status" value="1"/>
</dbReference>
<dbReference type="CDD" id="cd01948">
    <property type="entry name" value="EAL"/>
    <property type="match status" value="1"/>
</dbReference>
<feature type="domain" description="GGDEF" evidence="3">
    <location>
        <begin position="208"/>
        <end position="341"/>
    </location>
</feature>
<organism evidence="4 5">
    <name type="scientific">Plantimonas leprariae</name>
    <dbReference type="NCBI Taxonomy" id="2615207"/>
    <lineage>
        <taxon>Bacteria</taxon>
        <taxon>Pseudomonadati</taxon>
        <taxon>Pseudomonadota</taxon>
        <taxon>Alphaproteobacteria</taxon>
        <taxon>Hyphomicrobiales</taxon>
        <taxon>Aurantimonadaceae</taxon>
        <taxon>Plantimonas</taxon>
    </lineage>
</organism>
<dbReference type="AlphaFoldDB" id="A0A7V7PSG2"/>
<dbReference type="InterPro" id="IPR029787">
    <property type="entry name" value="Nucleotide_cyclase"/>
</dbReference>
<evidence type="ECO:0000259" key="2">
    <source>
        <dbReference type="PROSITE" id="PS50883"/>
    </source>
</evidence>
<accession>A0A7V7PSG2</accession>
<name>A0A7V7PSG2_9HYPH</name>
<dbReference type="SUPFAM" id="SSF55073">
    <property type="entry name" value="Nucleotide cyclase"/>
    <property type="match status" value="1"/>
</dbReference>
<protein>
    <submittedName>
        <fullName evidence="4">EAL domain-containing protein</fullName>
    </submittedName>
</protein>
<dbReference type="NCBIfam" id="TIGR00254">
    <property type="entry name" value="GGDEF"/>
    <property type="match status" value="1"/>
</dbReference>
<comment type="caution">
    <text evidence="4">The sequence shown here is derived from an EMBL/GenBank/DDBJ whole genome shotgun (WGS) entry which is preliminary data.</text>
</comment>
<dbReference type="SMART" id="SM00052">
    <property type="entry name" value="EAL"/>
    <property type="match status" value="1"/>
</dbReference>
<dbReference type="Pfam" id="PF00563">
    <property type="entry name" value="EAL"/>
    <property type="match status" value="1"/>
</dbReference>
<dbReference type="SMART" id="SM00267">
    <property type="entry name" value="GGDEF"/>
    <property type="match status" value="1"/>
</dbReference>
<dbReference type="Gene3D" id="3.30.70.270">
    <property type="match status" value="1"/>
</dbReference>
<sequence length="624" mass="68654">MEKRGQRFADVLSDLPRAADALLTGLSRDPDQETDIRRAASLAGIDSFAVFAADGRETFRSRSDQYEWLLRDRPGGVTSGSRLAASVVGREGDFRIVGSDRNGKSSVLVTLDRAGKRIGFVSIWADPAFERRGFAVTLAAASLKVLGLLLTAAGVPLLVYVRRKNKIAEAAERIDFLANRDPLTRLLNRRRMQEEVDRAVTTARATRAEFLYCCIDIDGLSEINDTLGQAHGDELLKVVANRLASAIDSNDLLARIAADDFALLVRRAGKPEDLAALAQKLRASVAEPIELKGKTVRPQISIGVSRMPRDGRTQNDLVKHAQLALSHHKASRMGDFVEFESSMDAESDRRRLIETLVRNAVENDGFELAYQPLVSGDGNALIGFEALLRLRDEEHRYVSPSVFVPVAEARGYIKDIGTWVIREAARQVAQWPEHVTVSVNLSAVQFRDGDLVDIVADALASAGIAGHRLEVEVVESLILERTDSVLSQLRELKALGVSIAMDDFGTGYSSLGYLWKFPFDKLKIDRSFMVALDEGEANVPEILGTIISMAHLMRMRVTTEGVETEAQAELLQALGCDILQGYRFGKPMRPTEVAADVLTRFADRRVRPLPEPEPVAREDEASVA</sequence>
<evidence type="ECO:0000313" key="5">
    <source>
        <dbReference type="Proteomes" id="UP000432089"/>
    </source>
</evidence>
<dbReference type="InterPro" id="IPR035919">
    <property type="entry name" value="EAL_sf"/>
</dbReference>
<feature type="domain" description="EAL" evidence="2">
    <location>
        <begin position="350"/>
        <end position="601"/>
    </location>
</feature>
<proteinExistence type="predicted"/>
<feature type="transmembrane region" description="Helical" evidence="1">
    <location>
        <begin position="134"/>
        <end position="161"/>
    </location>
</feature>
<dbReference type="InterPro" id="IPR052155">
    <property type="entry name" value="Biofilm_reg_signaling"/>
</dbReference>
<dbReference type="Proteomes" id="UP000432089">
    <property type="component" value="Unassembled WGS sequence"/>
</dbReference>
<evidence type="ECO:0000313" key="4">
    <source>
        <dbReference type="EMBL" id="KAB0682099.1"/>
    </source>
</evidence>
<dbReference type="PANTHER" id="PTHR44757">
    <property type="entry name" value="DIGUANYLATE CYCLASE DGCP"/>
    <property type="match status" value="1"/>
</dbReference>
<evidence type="ECO:0000259" key="3">
    <source>
        <dbReference type="PROSITE" id="PS50887"/>
    </source>
</evidence>
<keyword evidence="1" id="KW-0472">Membrane</keyword>
<dbReference type="InterPro" id="IPR043128">
    <property type="entry name" value="Rev_trsase/Diguanyl_cyclase"/>
</dbReference>
<reference evidence="4 5" key="1">
    <citation type="submission" date="2019-09" db="EMBL/GenBank/DDBJ databases">
        <title>YIM 132180 draft genome.</title>
        <authorList>
            <person name="Zhang K."/>
        </authorList>
    </citation>
    <scope>NUCLEOTIDE SEQUENCE [LARGE SCALE GENOMIC DNA]</scope>
    <source>
        <strain evidence="4 5">YIM 132180</strain>
    </source>
</reference>
<dbReference type="PROSITE" id="PS50887">
    <property type="entry name" value="GGDEF"/>
    <property type="match status" value="1"/>
</dbReference>
<evidence type="ECO:0000256" key="1">
    <source>
        <dbReference type="SAM" id="Phobius"/>
    </source>
</evidence>
<dbReference type="Gene3D" id="3.20.20.450">
    <property type="entry name" value="EAL domain"/>
    <property type="match status" value="1"/>
</dbReference>
<keyword evidence="1" id="KW-0812">Transmembrane</keyword>
<keyword evidence="5" id="KW-1185">Reference proteome</keyword>
<dbReference type="EMBL" id="VZDO01000002">
    <property type="protein sequence ID" value="KAB0682099.1"/>
    <property type="molecule type" value="Genomic_DNA"/>
</dbReference>
<dbReference type="InterPro" id="IPR000160">
    <property type="entry name" value="GGDEF_dom"/>
</dbReference>
<dbReference type="PROSITE" id="PS50883">
    <property type="entry name" value="EAL"/>
    <property type="match status" value="1"/>
</dbReference>
<dbReference type="SUPFAM" id="SSF141868">
    <property type="entry name" value="EAL domain-like"/>
    <property type="match status" value="1"/>
</dbReference>
<dbReference type="Pfam" id="PF00990">
    <property type="entry name" value="GGDEF"/>
    <property type="match status" value="1"/>
</dbReference>
<dbReference type="InterPro" id="IPR001633">
    <property type="entry name" value="EAL_dom"/>
</dbReference>